<dbReference type="SUPFAM" id="SSF46785">
    <property type="entry name" value="Winged helix' DNA-binding domain"/>
    <property type="match status" value="1"/>
</dbReference>
<evidence type="ECO:0000256" key="2">
    <source>
        <dbReference type="ARBA" id="ARBA00023015"/>
    </source>
</evidence>
<dbReference type="RefSeq" id="WP_179585998.1">
    <property type="nucleotide sequence ID" value="NZ_JACBYR010000001.1"/>
</dbReference>
<proteinExistence type="inferred from homology"/>
<dbReference type="Gene3D" id="3.40.190.10">
    <property type="entry name" value="Periplasmic binding protein-like II"/>
    <property type="match status" value="2"/>
</dbReference>
<dbReference type="Gene3D" id="1.10.10.10">
    <property type="entry name" value="Winged helix-like DNA-binding domain superfamily/Winged helix DNA-binding domain"/>
    <property type="match status" value="1"/>
</dbReference>
<dbReference type="GO" id="GO:0003700">
    <property type="term" value="F:DNA-binding transcription factor activity"/>
    <property type="evidence" value="ECO:0007669"/>
    <property type="project" value="InterPro"/>
</dbReference>
<dbReference type="InterPro" id="IPR036388">
    <property type="entry name" value="WH-like_DNA-bd_sf"/>
</dbReference>
<dbReference type="InterPro" id="IPR000847">
    <property type="entry name" value="LysR_HTH_N"/>
</dbReference>
<dbReference type="Pfam" id="PF03466">
    <property type="entry name" value="LysR_substrate"/>
    <property type="match status" value="1"/>
</dbReference>
<dbReference type="PROSITE" id="PS50931">
    <property type="entry name" value="HTH_LYSR"/>
    <property type="match status" value="1"/>
</dbReference>
<dbReference type="EMBL" id="JACBYR010000001">
    <property type="protein sequence ID" value="NYE82819.1"/>
    <property type="molecule type" value="Genomic_DNA"/>
</dbReference>
<keyword evidence="7" id="KW-1185">Reference proteome</keyword>
<dbReference type="FunFam" id="1.10.10.10:FF:000001">
    <property type="entry name" value="LysR family transcriptional regulator"/>
    <property type="match status" value="1"/>
</dbReference>
<evidence type="ECO:0000256" key="1">
    <source>
        <dbReference type="ARBA" id="ARBA00009437"/>
    </source>
</evidence>
<dbReference type="PANTHER" id="PTHR30419">
    <property type="entry name" value="HTH-TYPE TRANSCRIPTIONAL REGULATOR YBHD"/>
    <property type="match status" value="1"/>
</dbReference>
<keyword evidence="3 6" id="KW-0238">DNA-binding</keyword>
<evidence type="ECO:0000313" key="7">
    <source>
        <dbReference type="Proteomes" id="UP000542125"/>
    </source>
</evidence>
<dbReference type="PRINTS" id="PR00039">
    <property type="entry name" value="HTHLYSR"/>
</dbReference>
<protein>
    <submittedName>
        <fullName evidence="6">DNA-binding transcriptional LysR family regulator</fullName>
    </submittedName>
</protein>
<accession>A0A7Y9IV68</accession>
<gene>
    <name evidence="6" type="ORF">FHW18_002090</name>
</gene>
<dbReference type="CDD" id="cd05466">
    <property type="entry name" value="PBP2_LTTR_substrate"/>
    <property type="match status" value="1"/>
</dbReference>
<dbReference type="GO" id="GO:0003677">
    <property type="term" value="F:DNA binding"/>
    <property type="evidence" value="ECO:0007669"/>
    <property type="project" value="UniProtKB-KW"/>
</dbReference>
<dbReference type="GO" id="GO:0005829">
    <property type="term" value="C:cytosol"/>
    <property type="evidence" value="ECO:0007669"/>
    <property type="project" value="TreeGrafter"/>
</dbReference>
<reference evidence="6 7" key="1">
    <citation type="submission" date="2020-07" db="EMBL/GenBank/DDBJ databases">
        <title>Genomic Encyclopedia of Type Strains, Phase IV (KMG-V): Genome sequencing to study the core and pangenomes of soil and plant-associated prokaryotes.</title>
        <authorList>
            <person name="Whitman W."/>
        </authorList>
    </citation>
    <scope>NUCLEOTIDE SEQUENCE [LARGE SCALE GENOMIC DNA]</scope>
    <source>
        <strain evidence="6 7">SAS40</strain>
    </source>
</reference>
<evidence type="ECO:0000256" key="3">
    <source>
        <dbReference type="ARBA" id="ARBA00023125"/>
    </source>
</evidence>
<comment type="caution">
    <text evidence="6">The sequence shown here is derived from an EMBL/GenBank/DDBJ whole genome shotgun (WGS) entry which is preliminary data.</text>
</comment>
<dbReference type="AlphaFoldDB" id="A0A7Y9IV68"/>
<keyword evidence="2" id="KW-0805">Transcription regulation</keyword>
<sequence length="294" mass="31636">MEIYQLRSFVTVARLGNLTRAAEALHVTQPAVTAQIKALEEELGVTLFDRRPGRIVLTRIGEMLVPDADQILAGIGGLLSKARALQGSVTGTFLIGTLGDPDALRLGSLLSALVQAMPVLEIKTRQGHSEALRELVATGALNAAFYIGPNTPRDVLALPLQTIHYRVVGPPSFKDRLLHAGWRELADLPWIGCSPQHHSQVLLRDMFARQGLSPNVVVDIDESASPHSLVRAGVGLALLREDIAVPASARDDMAIWPHARVSALLSFIHGTTTACDPATVETLAQLRSVWKLGS</sequence>
<evidence type="ECO:0000313" key="6">
    <source>
        <dbReference type="EMBL" id="NYE82819.1"/>
    </source>
</evidence>
<dbReference type="InterPro" id="IPR036390">
    <property type="entry name" value="WH_DNA-bd_sf"/>
</dbReference>
<dbReference type="Pfam" id="PF00126">
    <property type="entry name" value="HTH_1"/>
    <property type="match status" value="1"/>
</dbReference>
<evidence type="ECO:0000256" key="4">
    <source>
        <dbReference type="ARBA" id="ARBA00023163"/>
    </source>
</evidence>
<organism evidence="6 7">
    <name type="scientific">Pigmentiphaga litoralis</name>
    <dbReference type="NCBI Taxonomy" id="516702"/>
    <lineage>
        <taxon>Bacteria</taxon>
        <taxon>Pseudomonadati</taxon>
        <taxon>Pseudomonadota</taxon>
        <taxon>Betaproteobacteria</taxon>
        <taxon>Burkholderiales</taxon>
        <taxon>Alcaligenaceae</taxon>
        <taxon>Pigmentiphaga</taxon>
    </lineage>
</organism>
<evidence type="ECO:0000259" key="5">
    <source>
        <dbReference type="PROSITE" id="PS50931"/>
    </source>
</evidence>
<keyword evidence="4" id="KW-0804">Transcription</keyword>
<comment type="similarity">
    <text evidence="1">Belongs to the LysR transcriptional regulatory family.</text>
</comment>
<name>A0A7Y9IV68_9BURK</name>
<feature type="domain" description="HTH lysR-type" evidence="5">
    <location>
        <begin position="1"/>
        <end position="58"/>
    </location>
</feature>
<dbReference type="Proteomes" id="UP000542125">
    <property type="component" value="Unassembled WGS sequence"/>
</dbReference>
<dbReference type="InterPro" id="IPR005119">
    <property type="entry name" value="LysR_subst-bd"/>
</dbReference>
<dbReference type="SUPFAM" id="SSF53850">
    <property type="entry name" value="Periplasmic binding protein-like II"/>
    <property type="match status" value="1"/>
</dbReference>
<dbReference type="InterPro" id="IPR050950">
    <property type="entry name" value="HTH-type_LysR_regulators"/>
</dbReference>